<dbReference type="AlphaFoldDB" id="A0A2U2RMV5"/>
<reference evidence="7 8" key="1">
    <citation type="submission" date="2018-05" db="EMBL/GenBank/DDBJ databases">
        <title>Brachybacterium sp. M1HQ-2T, whole genome shotgun sequence.</title>
        <authorList>
            <person name="Tuo L."/>
        </authorList>
    </citation>
    <scope>NUCLEOTIDE SEQUENCE [LARGE SCALE GENOMIC DNA]</scope>
    <source>
        <strain evidence="7 8">M1HQ-2</strain>
    </source>
</reference>
<dbReference type="InterPro" id="IPR052764">
    <property type="entry name" value="GH20_Enzymes"/>
</dbReference>
<comment type="similarity">
    <text evidence="1">Belongs to the glycosyl hydrolase 20 family.</text>
</comment>
<protein>
    <submittedName>
        <fullName evidence="7">Uncharacterized protein</fullName>
    </submittedName>
</protein>
<evidence type="ECO:0000313" key="8">
    <source>
        <dbReference type="Proteomes" id="UP000245590"/>
    </source>
</evidence>
<dbReference type="PANTHER" id="PTHR43678">
    <property type="entry name" value="PUTATIVE (AFU_ORTHOLOGUE AFUA_2G00640)-RELATED"/>
    <property type="match status" value="1"/>
</dbReference>
<dbReference type="RefSeq" id="WP_109274101.1">
    <property type="nucleotide sequence ID" value="NZ_QFKX01000001.1"/>
</dbReference>
<keyword evidence="8" id="KW-1185">Reference proteome</keyword>
<evidence type="ECO:0000256" key="3">
    <source>
        <dbReference type="ARBA" id="ARBA00023295"/>
    </source>
</evidence>
<dbReference type="Gene3D" id="3.20.20.80">
    <property type="entry name" value="Glycosidases"/>
    <property type="match status" value="1"/>
</dbReference>
<dbReference type="EMBL" id="QFKX01000001">
    <property type="protein sequence ID" value="PWH07217.1"/>
    <property type="molecule type" value="Genomic_DNA"/>
</dbReference>
<dbReference type="OrthoDB" id="5480482at2"/>
<feature type="domain" description="Glycoside hydrolase family 20 catalytic" evidence="5">
    <location>
        <begin position="268"/>
        <end position="525"/>
    </location>
</feature>
<dbReference type="Pfam" id="PF00728">
    <property type="entry name" value="Glyco_hydro_20"/>
    <property type="match status" value="1"/>
</dbReference>
<accession>A0A2U2RMV5</accession>
<evidence type="ECO:0000313" key="7">
    <source>
        <dbReference type="EMBL" id="PWH07217.1"/>
    </source>
</evidence>
<dbReference type="Gene3D" id="3.30.379.10">
    <property type="entry name" value="Chitobiase/beta-hexosaminidase domain 2-like"/>
    <property type="match status" value="1"/>
</dbReference>
<name>A0A2U2RMV5_9MICO</name>
<dbReference type="SUPFAM" id="SSF89372">
    <property type="entry name" value="Fucose-specific lectin"/>
    <property type="match status" value="1"/>
</dbReference>
<evidence type="ECO:0000256" key="2">
    <source>
        <dbReference type="ARBA" id="ARBA00022801"/>
    </source>
</evidence>
<organism evidence="7 8">
    <name type="scientific">Brachybacterium endophyticum</name>
    <dbReference type="NCBI Taxonomy" id="2182385"/>
    <lineage>
        <taxon>Bacteria</taxon>
        <taxon>Bacillati</taxon>
        <taxon>Actinomycetota</taxon>
        <taxon>Actinomycetes</taxon>
        <taxon>Micrococcales</taxon>
        <taxon>Dermabacteraceae</taxon>
        <taxon>Brachybacterium</taxon>
    </lineage>
</organism>
<dbReference type="SUPFAM" id="SSF55545">
    <property type="entry name" value="beta-N-acetylhexosaminidase-like domain"/>
    <property type="match status" value="1"/>
</dbReference>
<dbReference type="InterPro" id="IPR029018">
    <property type="entry name" value="Hex-like_dom2"/>
</dbReference>
<dbReference type="GO" id="GO:0004563">
    <property type="term" value="F:beta-N-acetylhexosaminidase activity"/>
    <property type="evidence" value="ECO:0007669"/>
    <property type="project" value="UniProtKB-ARBA"/>
</dbReference>
<dbReference type="GO" id="GO:0005975">
    <property type="term" value="P:carbohydrate metabolic process"/>
    <property type="evidence" value="ECO:0007669"/>
    <property type="project" value="InterPro"/>
</dbReference>
<dbReference type="SUPFAM" id="SSF51445">
    <property type="entry name" value="(Trans)glycosidases"/>
    <property type="match status" value="1"/>
</dbReference>
<sequence>MHIANDPAPSSHAEESPAARTPAAEGATGPASSVVISSGASGPARRHVLAGLAAITALGAGAAQSRGTSAHGETSGPRGTGPAAPTGPSAETPTTIPALRSWSAEAGRFSWKGSLLVPAGDEELRAIAETLAEDLEALTGTEATIGTGTDAVSGAILLSRGTESEHGPEAYGLTVAEGVSIEAAEAHGVFNGTRTLLQLLAADGEHASIPRGSAEDWPDKEVRGVLVDNTPRHFSRSWWTNLFRQMSYLKLNQTNLYIDGMGLDADERKQIDELAARYFIELVPQLNMPGHMAQILPAHPEFQLVNADGAKNPVALDLTNARAVDWALDRMEEHLEEFSAPEWHLGSDEFPGWPGTGADHPQLDEYAKERFGADATFADLFADFQNQANARVKKHGKKMLVWNDMIRASSVVTLDADVTVEYWIQHPDLPGLLSGPQIAERGNTLINSHVDFMYYDQSKRNLDPRDIYETFDPNHIALDDAVDPSAVRGARIAVWLAWINTPMESDLEVLSNIVPPMQALSQVLWGSPKPAESWSGFAGVRESVGEAPGLTALTENTIQADPAIAHDAEGRLVTAAVDASGNLRLARQIVPGLTRYDVTVLAEDADGSPLLATDDEDALVLASRTTAGDLLLGLEKAPADGRLDLSRPALKADAIALSGRVALTREGSDLHAITIGDERAETIAENVAGTPSAASDGERTVVLARPAGSTDDPAAGMVLVRGAGTSWEATTVDGPVFASDPLLLAHEDQLRVLAIDADGGMQLGTPDGDALAWEQLGTGAAGEPAGGVGPDGRVHAAWRTRDGSLMHADVTDGAAEPTTATTDAIGDPTLGFAKDGGVRLLVRTGRCTLRVAALSGSTWETAELAESTVGRAPITWDSPGRPAYVTATSYGDLQTGTQWGKIGDWGRDFVIGTISTPSDDLLPSALKSTQLSDSFAKDTSSRITVLTPDGSKPAPEPQVGGGRLAVSGDSAFFTLLTWDQMLDAGEMSIEVEVDELLDEAAEENSLLVGVARDEKTYALLRYDAAEQRIGFEVVADGELMSDGAGGSVPVVLDAGDRLAMTVSGTWMAAAVQHQGIWSRVHAGVLNAPVDMTDETVRADYRVAAGLRGDAGTLAIGELVARTR</sequence>
<proteinExistence type="inferred from homology"/>
<dbReference type="Pfam" id="PF02838">
    <property type="entry name" value="Glyco_hydro_20b"/>
    <property type="match status" value="1"/>
</dbReference>
<dbReference type="PANTHER" id="PTHR43678:SF1">
    <property type="entry name" value="BETA-N-ACETYLHEXOSAMINIDASE"/>
    <property type="match status" value="1"/>
</dbReference>
<gene>
    <name evidence="7" type="ORF">DEO23_00710</name>
</gene>
<dbReference type="InterPro" id="IPR015883">
    <property type="entry name" value="Glyco_hydro_20_cat"/>
</dbReference>
<comment type="caution">
    <text evidence="7">The sequence shown here is derived from an EMBL/GenBank/DDBJ whole genome shotgun (WGS) entry which is preliminary data.</text>
</comment>
<feature type="compositionally biased region" description="Low complexity" evidence="4">
    <location>
        <begin position="29"/>
        <end position="39"/>
    </location>
</feature>
<keyword evidence="2" id="KW-0378">Hydrolase</keyword>
<feature type="region of interest" description="Disordered" evidence="4">
    <location>
        <begin position="1"/>
        <end position="39"/>
    </location>
</feature>
<feature type="region of interest" description="Disordered" evidence="4">
    <location>
        <begin position="64"/>
        <end position="95"/>
    </location>
</feature>
<keyword evidence="3" id="KW-0326">Glycosidase</keyword>
<evidence type="ECO:0000256" key="1">
    <source>
        <dbReference type="ARBA" id="ARBA00006285"/>
    </source>
</evidence>
<feature type="compositionally biased region" description="Low complexity" evidence="4">
    <location>
        <begin position="74"/>
        <end position="95"/>
    </location>
</feature>
<dbReference type="InterPro" id="IPR015882">
    <property type="entry name" value="HEX_bac_N"/>
</dbReference>
<dbReference type="InterPro" id="IPR017853">
    <property type="entry name" value="GH"/>
</dbReference>
<evidence type="ECO:0000259" key="6">
    <source>
        <dbReference type="Pfam" id="PF02838"/>
    </source>
</evidence>
<feature type="domain" description="Beta-hexosaminidase bacterial type N-terminal" evidence="6">
    <location>
        <begin position="93"/>
        <end position="217"/>
    </location>
</feature>
<evidence type="ECO:0000259" key="5">
    <source>
        <dbReference type="Pfam" id="PF00728"/>
    </source>
</evidence>
<dbReference type="Proteomes" id="UP000245590">
    <property type="component" value="Unassembled WGS sequence"/>
</dbReference>
<evidence type="ECO:0000256" key="4">
    <source>
        <dbReference type="SAM" id="MobiDB-lite"/>
    </source>
</evidence>